<keyword evidence="4" id="KW-0378">Hydrolase</keyword>
<proteinExistence type="inferred from homology"/>
<dbReference type="GO" id="GO:0006508">
    <property type="term" value="P:proteolysis"/>
    <property type="evidence" value="ECO:0007669"/>
    <property type="project" value="UniProtKB-KW"/>
</dbReference>
<dbReference type="GO" id="GO:0004175">
    <property type="term" value="F:endopeptidase activity"/>
    <property type="evidence" value="ECO:0007669"/>
    <property type="project" value="UniProtKB-ARBA"/>
</dbReference>
<gene>
    <name evidence="4" type="ORF">SSV_1832</name>
</gene>
<keyword evidence="2" id="KW-0472">Membrane</keyword>
<evidence type="ECO:0000256" key="1">
    <source>
        <dbReference type="ARBA" id="ARBA00009067"/>
    </source>
</evidence>
<feature type="transmembrane region" description="Helical" evidence="2">
    <location>
        <begin position="111"/>
        <end position="132"/>
    </location>
</feature>
<evidence type="ECO:0000259" key="3">
    <source>
        <dbReference type="Pfam" id="PF02517"/>
    </source>
</evidence>
<evidence type="ECO:0000256" key="2">
    <source>
        <dbReference type="SAM" id="Phobius"/>
    </source>
</evidence>
<feature type="transmembrane region" description="Helical" evidence="2">
    <location>
        <begin position="206"/>
        <end position="223"/>
    </location>
</feature>
<feature type="transmembrane region" description="Helical" evidence="2">
    <location>
        <begin position="30"/>
        <end position="48"/>
    </location>
</feature>
<dbReference type="EMBL" id="CDMW01000001">
    <property type="protein sequence ID" value="CEL91112.1"/>
    <property type="molecule type" value="Genomic_DNA"/>
</dbReference>
<comment type="similarity">
    <text evidence="1">Belongs to the UPF0177 family.</text>
</comment>
<dbReference type="RefSeq" id="WP_072074568.1">
    <property type="nucleotide sequence ID" value="NZ_CDMW01000001.1"/>
</dbReference>
<dbReference type="Proteomes" id="UP000183504">
    <property type="component" value="Unassembled WGS sequence"/>
</dbReference>
<name>A0A0B7GMQ4_STRSA</name>
<dbReference type="Pfam" id="PF02517">
    <property type="entry name" value="Rce1-like"/>
    <property type="match status" value="1"/>
</dbReference>
<dbReference type="AlphaFoldDB" id="A0A0B7GMQ4"/>
<accession>A0A0B7GMQ4</accession>
<protein>
    <submittedName>
        <fullName evidence="4">Putative protease</fullName>
    </submittedName>
</protein>
<evidence type="ECO:0000313" key="4">
    <source>
        <dbReference type="EMBL" id="CEL91112.1"/>
    </source>
</evidence>
<feature type="domain" description="CAAX prenyl protease 2/Lysostaphin resistance protein A-like" evidence="3">
    <location>
        <begin position="141"/>
        <end position="241"/>
    </location>
</feature>
<sequence>MKSSKKSYLKLGLILIFFIFYWLIVNLLFHNAALFWLLLLAGIALTVIAKNYRKLSKSDWITAIILGFLAIFSNPIFAALTFLTYLASSLLLKKKEKFSTLLKLDSPKQTALALILGLLVGFVLGFLNLALAHKPISLPSSFPIQAVLDALRAGVFEEVAFRLFFFAIIIYLTKKDTFSKMETLLVYGILTLPHTLIHFSLEKFNIGSVVILSLVFGLPFAFLFRKQGLYSAITAHAVVDLLRFVFLGI</sequence>
<feature type="transmembrane region" description="Helical" evidence="2">
    <location>
        <begin position="7"/>
        <end position="24"/>
    </location>
</feature>
<keyword evidence="4" id="KW-0645">Protease</keyword>
<dbReference type="GO" id="GO:0080120">
    <property type="term" value="P:CAAX-box protein maturation"/>
    <property type="evidence" value="ECO:0007669"/>
    <property type="project" value="UniProtKB-ARBA"/>
</dbReference>
<organism evidence="4 5">
    <name type="scientific">Streptococcus sanguinis</name>
    <dbReference type="NCBI Taxonomy" id="1305"/>
    <lineage>
        <taxon>Bacteria</taxon>
        <taxon>Bacillati</taxon>
        <taxon>Bacillota</taxon>
        <taxon>Bacilli</taxon>
        <taxon>Lactobacillales</taxon>
        <taxon>Streptococcaceae</taxon>
        <taxon>Streptococcus</taxon>
    </lineage>
</organism>
<reference evidence="4 5" key="1">
    <citation type="submission" date="2015-01" db="EMBL/GenBank/DDBJ databases">
        <authorList>
            <person name="Pelicic Vladimir"/>
        </authorList>
    </citation>
    <scope>NUCLEOTIDE SEQUENCE [LARGE SCALE GENOMIC DNA]</scope>
    <source>
        <strain evidence="4 5">2908</strain>
    </source>
</reference>
<keyword evidence="2" id="KW-0812">Transmembrane</keyword>
<dbReference type="InterPro" id="IPR003675">
    <property type="entry name" value="Rce1/LyrA-like_dom"/>
</dbReference>
<feature type="transmembrane region" description="Helical" evidence="2">
    <location>
        <begin position="60"/>
        <end position="91"/>
    </location>
</feature>
<feature type="transmembrane region" description="Helical" evidence="2">
    <location>
        <begin position="184"/>
        <end position="201"/>
    </location>
</feature>
<keyword evidence="2" id="KW-1133">Transmembrane helix</keyword>
<evidence type="ECO:0000313" key="5">
    <source>
        <dbReference type="Proteomes" id="UP000183504"/>
    </source>
</evidence>